<evidence type="ECO:0000256" key="1">
    <source>
        <dbReference type="SAM" id="MobiDB-lite"/>
    </source>
</evidence>
<keyword evidence="2" id="KW-0812">Transmembrane</keyword>
<dbReference type="Proteomes" id="UP000002630">
    <property type="component" value="Linkage Group LG02"/>
</dbReference>
<evidence type="ECO:0008006" key="5">
    <source>
        <dbReference type="Google" id="ProtNLM"/>
    </source>
</evidence>
<organism evidence="3 4">
    <name type="scientific">Ectocarpus siliculosus</name>
    <name type="common">Brown alga</name>
    <name type="synonym">Conferva siliculosa</name>
    <dbReference type="NCBI Taxonomy" id="2880"/>
    <lineage>
        <taxon>Eukaryota</taxon>
        <taxon>Sar</taxon>
        <taxon>Stramenopiles</taxon>
        <taxon>Ochrophyta</taxon>
        <taxon>PX clade</taxon>
        <taxon>Phaeophyceae</taxon>
        <taxon>Ectocarpales</taxon>
        <taxon>Ectocarpaceae</taxon>
        <taxon>Ectocarpus</taxon>
    </lineage>
</organism>
<keyword evidence="2" id="KW-1133">Transmembrane helix</keyword>
<feature type="compositionally biased region" description="Polar residues" evidence="1">
    <location>
        <begin position="161"/>
        <end position="170"/>
    </location>
</feature>
<sequence length="183" mass="19041">MPGADKHAAIIAIENHGYSVASGALACFASVLGKVAFDGDTPFQVQATSACEEHFPELALCNTVGRLVQGASLAGMFMVNAVMLSTFLKALQMSGSTVATVTNFSTNFVLSGISGRMVFGERLPALWFFGASLVVSGVVLLTGGSSPEGGKTSERIKGEGLTSTGQSTHSSSRKTTKDREKRD</sequence>
<accession>D7G768</accession>
<keyword evidence="4" id="KW-1185">Reference proteome</keyword>
<protein>
    <recommendedName>
        <fullName evidence="5">EamA domain-containing protein</fullName>
    </recommendedName>
</protein>
<dbReference type="OMA" id="ETCMSMA"/>
<evidence type="ECO:0000313" key="3">
    <source>
        <dbReference type="EMBL" id="CBJ25761.1"/>
    </source>
</evidence>
<feature type="transmembrane region" description="Helical" evidence="2">
    <location>
        <begin position="125"/>
        <end position="143"/>
    </location>
</feature>
<dbReference type="EMBL" id="FN649727">
    <property type="protein sequence ID" value="CBJ25761.1"/>
    <property type="molecule type" value="Genomic_DNA"/>
</dbReference>
<dbReference type="PANTHER" id="PTHR31965:SF1">
    <property type="entry name" value="TRANSMEMBRANE PROTEIN 42"/>
    <property type="match status" value="1"/>
</dbReference>
<dbReference type="SUPFAM" id="SSF103481">
    <property type="entry name" value="Multidrug resistance efflux transporter EmrE"/>
    <property type="match status" value="1"/>
</dbReference>
<dbReference type="InterPro" id="IPR037185">
    <property type="entry name" value="EmrE-like"/>
</dbReference>
<gene>
    <name evidence="3" type="ORF">Esi_0008_0232</name>
</gene>
<keyword evidence="2" id="KW-0472">Membrane</keyword>
<proteinExistence type="predicted"/>
<dbReference type="OrthoDB" id="5854584at2759"/>
<dbReference type="PANTHER" id="PTHR31965">
    <property type="entry name" value="TRANSMEMBRANE PROTEIN 42"/>
    <property type="match status" value="1"/>
</dbReference>
<evidence type="ECO:0000256" key="2">
    <source>
        <dbReference type="SAM" id="Phobius"/>
    </source>
</evidence>
<reference evidence="3 4" key="1">
    <citation type="journal article" date="2010" name="Nature">
        <title>The Ectocarpus genome and the independent evolution of multicellularity in brown algae.</title>
        <authorList>
            <person name="Cock J.M."/>
            <person name="Sterck L."/>
            <person name="Rouze P."/>
            <person name="Scornet D."/>
            <person name="Allen A.E."/>
            <person name="Amoutzias G."/>
            <person name="Anthouard V."/>
            <person name="Artiguenave F."/>
            <person name="Aury J.M."/>
            <person name="Badger J.H."/>
            <person name="Beszteri B."/>
            <person name="Billiau K."/>
            <person name="Bonnet E."/>
            <person name="Bothwell J.H."/>
            <person name="Bowler C."/>
            <person name="Boyen C."/>
            <person name="Brownlee C."/>
            <person name="Carrano C.J."/>
            <person name="Charrier B."/>
            <person name="Cho G.Y."/>
            <person name="Coelho S.M."/>
            <person name="Collen J."/>
            <person name="Corre E."/>
            <person name="Da Silva C."/>
            <person name="Delage L."/>
            <person name="Delaroque N."/>
            <person name="Dittami S.M."/>
            <person name="Doulbeau S."/>
            <person name="Elias M."/>
            <person name="Farnham G."/>
            <person name="Gachon C.M."/>
            <person name="Gschloessl B."/>
            <person name="Heesch S."/>
            <person name="Jabbari K."/>
            <person name="Jubin C."/>
            <person name="Kawai H."/>
            <person name="Kimura K."/>
            <person name="Kloareg B."/>
            <person name="Kupper F.C."/>
            <person name="Lang D."/>
            <person name="Le Bail A."/>
            <person name="Leblanc C."/>
            <person name="Lerouge P."/>
            <person name="Lohr M."/>
            <person name="Lopez P.J."/>
            <person name="Martens C."/>
            <person name="Maumus F."/>
            <person name="Michel G."/>
            <person name="Miranda-Saavedra D."/>
            <person name="Morales J."/>
            <person name="Moreau H."/>
            <person name="Motomura T."/>
            <person name="Nagasato C."/>
            <person name="Napoli C.A."/>
            <person name="Nelson D.R."/>
            <person name="Nyvall-Collen P."/>
            <person name="Peters A.F."/>
            <person name="Pommier C."/>
            <person name="Potin P."/>
            <person name="Poulain J."/>
            <person name="Quesneville H."/>
            <person name="Read B."/>
            <person name="Rensing S.A."/>
            <person name="Ritter A."/>
            <person name="Rousvoal S."/>
            <person name="Samanta M."/>
            <person name="Samson G."/>
            <person name="Schroeder D.C."/>
            <person name="Segurens B."/>
            <person name="Strittmatter M."/>
            <person name="Tonon T."/>
            <person name="Tregear J.W."/>
            <person name="Valentin K."/>
            <person name="von Dassow P."/>
            <person name="Yamagishi T."/>
            <person name="Van de Peer Y."/>
            <person name="Wincker P."/>
        </authorList>
    </citation>
    <scope>NUCLEOTIDE SEQUENCE [LARGE SCALE GENOMIC DNA]</scope>
    <source>
        <strain evidence="4">Ec32 / CCAP1310/4</strain>
    </source>
</reference>
<dbReference type="PROSITE" id="PS51257">
    <property type="entry name" value="PROKAR_LIPOPROTEIN"/>
    <property type="match status" value="1"/>
</dbReference>
<dbReference type="EMBL" id="FN649035">
    <property type="protein sequence ID" value="CBJ25761.1"/>
    <property type="molecule type" value="Genomic_DNA"/>
</dbReference>
<name>D7G768_ECTSI</name>
<evidence type="ECO:0000313" key="4">
    <source>
        <dbReference type="Proteomes" id="UP000002630"/>
    </source>
</evidence>
<dbReference type="InterPro" id="IPR039632">
    <property type="entry name" value="TMEM42"/>
</dbReference>
<dbReference type="AlphaFoldDB" id="D7G768"/>
<dbReference type="InParanoid" id="D7G768"/>
<feature type="region of interest" description="Disordered" evidence="1">
    <location>
        <begin position="145"/>
        <end position="183"/>
    </location>
</feature>